<keyword evidence="5 10" id="KW-0547">Nucleotide-binding</keyword>
<comment type="cofactor">
    <cofactor evidence="1">
        <name>Mg(2+)</name>
        <dbReference type="ChEBI" id="CHEBI:18420"/>
    </cofactor>
</comment>
<accession>A0AAN2BJG8</accession>
<keyword evidence="7 10" id="KW-0342">GTP-binding</keyword>
<gene>
    <name evidence="10" type="primary">engB</name>
    <name evidence="13" type="ORF">MARGE09_P1178</name>
</gene>
<evidence type="ECO:0000256" key="7">
    <source>
        <dbReference type="ARBA" id="ARBA00023134"/>
    </source>
</evidence>
<dbReference type="PANTHER" id="PTHR11649">
    <property type="entry name" value="MSS1/TRME-RELATED GTP-BINDING PROTEIN"/>
    <property type="match status" value="1"/>
</dbReference>
<organism evidence="13 14">
    <name type="scientific">Marinagarivorans cellulosilyticus</name>
    <dbReference type="NCBI Taxonomy" id="2721545"/>
    <lineage>
        <taxon>Bacteria</taxon>
        <taxon>Pseudomonadati</taxon>
        <taxon>Pseudomonadota</taxon>
        <taxon>Gammaproteobacteria</taxon>
        <taxon>Cellvibrionales</taxon>
        <taxon>Cellvibrionaceae</taxon>
        <taxon>Marinagarivorans</taxon>
    </lineage>
</organism>
<dbReference type="PANTHER" id="PTHR11649:SF13">
    <property type="entry name" value="ENGB-TYPE G DOMAIN-CONTAINING PROTEIN"/>
    <property type="match status" value="1"/>
</dbReference>
<sequence length="227" mass="25106">MSVAINFRRAEYLISAQTFAQCPSEEGAEVAFAGRSNAGKSSAINRLTDNGKLARTSKTPGRTQLLNFFSLGTATLRLVDLPGYGYAKVPLAKKNEWQRHLSEYLQKRKSLMGLVLLMDIRHPLRDFDMMMLSWAAEMGMPVHILLTKSDKLKRGAAKTSLLEVRKYLTTENLTDLVSVQLFSASNGDGVSELEGVMRDWLLPAQDGSSGGEVEPYPDLPPNLPEED</sequence>
<dbReference type="NCBIfam" id="TIGR03598">
    <property type="entry name" value="GTPase_YsxC"/>
    <property type="match status" value="1"/>
</dbReference>
<protein>
    <recommendedName>
        <fullName evidence="10">Probable GTP-binding protein EngB</fullName>
    </recommendedName>
</protein>
<dbReference type="AlphaFoldDB" id="A0AAN2BJG8"/>
<keyword evidence="4" id="KW-0479">Metal-binding</keyword>
<dbReference type="EMBL" id="AP023086">
    <property type="protein sequence ID" value="BCD96978.1"/>
    <property type="molecule type" value="Genomic_DNA"/>
</dbReference>
<dbReference type="GO" id="GO:0000917">
    <property type="term" value="P:division septum assembly"/>
    <property type="evidence" value="ECO:0007669"/>
    <property type="project" value="UniProtKB-KW"/>
</dbReference>
<dbReference type="GO" id="GO:0005525">
    <property type="term" value="F:GTP binding"/>
    <property type="evidence" value="ECO:0007669"/>
    <property type="project" value="UniProtKB-UniRule"/>
</dbReference>
<dbReference type="Gene3D" id="3.40.50.300">
    <property type="entry name" value="P-loop containing nucleotide triphosphate hydrolases"/>
    <property type="match status" value="1"/>
</dbReference>
<proteinExistence type="inferred from homology"/>
<feature type="region of interest" description="Disordered" evidence="11">
    <location>
        <begin position="203"/>
        <end position="227"/>
    </location>
</feature>
<evidence type="ECO:0000313" key="13">
    <source>
        <dbReference type="EMBL" id="BCD96978.1"/>
    </source>
</evidence>
<dbReference type="Proteomes" id="UP001320119">
    <property type="component" value="Chromosome"/>
</dbReference>
<feature type="compositionally biased region" description="Pro residues" evidence="11">
    <location>
        <begin position="217"/>
        <end position="227"/>
    </location>
</feature>
<reference evidence="13 14" key="1">
    <citation type="journal article" date="2022" name="IScience">
        <title>An ultrasensitive nanofiber-based assay for enzymatic hydrolysis and deep-sea microbial degradation of cellulose.</title>
        <authorList>
            <person name="Tsudome M."/>
            <person name="Tachioka M."/>
            <person name="Miyazaki M."/>
            <person name="Uchimura K."/>
            <person name="Tsuda M."/>
            <person name="Takaki Y."/>
            <person name="Deguchi S."/>
        </authorList>
    </citation>
    <scope>NUCLEOTIDE SEQUENCE [LARGE SCALE GENOMIC DNA]</scope>
    <source>
        <strain evidence="13 14">GE09</strain>
    </source>
</reference>
<evidence type="ECO:0000256" key="8">
    <source>
        <dbReference type="ARBA" id="ARBA00023210"/>
    </source>
</evidence>
<feature type="domain" description="EngB-type G" evidence="12">
    <location>
        <begin position="26"/>
        <end position="203"/>
    </location>
</feature>
<dbReference type="InterPro" id="IPR027417">
    <property type="entry name" value="P-loop_NTPase"/>
</dbReference>
<evidence type="ECO:0000256" key="5">
    <source>
        <dbReference type="ARBA" id="ARBA00022741"/>
    </source>
</evidence>
<keyword evidence="8 10" id="KW-0717">Septation</keyword>
<keyword evidence="6" id="KW-0460">Magnesium</keyword>
<dbReference type="FunFam" id="3.40.50.300:FF:000098">
    <property type="entry name" value="Probable GTP-binding protein EngB"/>
    <property type="match status" value="1"/>
</dbReference>
<dbReference type="CDD" id="cd01876">
    <property type="entry name" value="YihA_EngB"/>
    <property type="match status" value="1"/>
</dbReference>
<keyword evidence="14" id="KW-1185">Reference proteome</keyword>
<evidence type="ECO:0000313" key="14">
    <source>
        <dbReference type="Proteomes" id="UP001320119"/>
    </source>
</evidence>
<dbReference type="PROSITE" id="PS51706">
    <property type="entry name" value="G_ENGB"/>
    <property type="match status" value="1"/>
</dbReference>
<dbReference type="GO" id="GO:0005829">
    <property type="term" value="C:cytosol"/>
    <property type="evidence" value="ECO:0007669"/>
    <property type="project" value="TreeGrafter"/>
</dbReference>
<keyword evidence="9 10" id="KW-0131">Cell cycle</keyword>
<comment type="similarity">
    <text evidence="2 10">Belongs to the TRAFAC class TrmE-Era-EngA-EngB-Septin-like GTPase superfamily. EngB GTPase family.</text>
</comment>
<evidence type="ECO:0000256" key="3">
    <source>
        <dbReference type="ARBA" id="ARBA00022618"/>
    </source>
</evidence>
<name>A0AAN2BJG8_9GAMM</name>
<evidence type="ECO:0000256" key="1">
    <source>
        <dbReference type="ARBA" id="ARBA00001946"/>
    </source>
</evidence>
<comment type="function">
    <text evidence="10">Necessary for normal cell division and for the maintenance of normal septation.</text>
</comment>
<evidence type="ECO:0000256" key="2">
    <source>
        <dbReference type="ARBA" id="ARBA00009638"/>
    </source>
</evidence>
<evidence type="ECO:0000256" key="9">
    <source>
        <dbReference type="ARBA" id="ARBA00023306"/>
    </source>
</evidence>
<evidence type="ECO:0000256" key="4">
    <source>
        <dbReference type="ARBA" id="ARBA00022723"/>
    </source>
</evidence>
<dbReference type="HAMAP" id="MF_00321">
    <property type="entry name" value="GTPase_EngB"/>
    <property type="match status" value="1"/>
</dbReference>
<dbReference type="KEGG" id="marq:MARGE09_P1178"/>
<dbReference type="InterPro" id="IPR030393">
    <property type="entry name" value="G_ENGB_dom"/>
</dbReference>
<dbReference type="Pfam" id="PF01926">
    <property type="entry name" value="MMR_HSR1"/>
    <property type="match status" value="1"/>
</dbReference>
<evidence type="ECO:0000256" key="6">
    <source>
        <dbReference type="ARBA" id="ARBA00022842"/>
    </source>
</evidence>
<dbReference type="InterPro" id="IPR019987">
    <property type="entry name" value="GTP-bd_ribosome_bio_YsxC"/>
</dbReference>
<evidence type="ECO:0000256" key="11">
    <source>
        <dbReference type="SAM" id="MobiDB-lite"/>
    </source>
</evidence>
<dbReference type="InterPro" id="IPR006073">
    <property type="entry name" value="GTP-bd"/>
</dbReference>
<evidence type="ECO:0000256" key="10">
    <source>
        <dbReference type="HAMAP-Rule" id="MF_00321"/>
    </source>
</evidence>
<evidence type="ECO:0000259" key="12">
    <source>
        <dbReference type="PROSITE" id="PS51706"/>
    </source>
</evidence>
<keyword evidence="3 10" id="KW-0132">Cell division</keyword>
<dbReference type="SUPFAM" id="SSF52540">
    <property type="entry name" value="P-loop containing nucleoside triphosphate hydrolases"/>
    <property type="match status" value="1"/>
</dbReference>
<dbReference type="RefSeq" id="WP_236986457.1">
    <property type="nucleotide sequence ID" value="NZ_AP023086.1"/>
</dbReference>
<dbReference type="GO" id="GO:0046872">
    <property type="term" value="F:metal ion binding"/>
    <property type="evidence" value="ECO:0007669"/>
    <property type="project" value="UniProtKB-KW"/>
</dbReference>